<dbReference type="KEGG" id="vg:65128843"/>
<organism evidence="2 3">
    <name type="scientific">uncultured phage cr118_1</name>
    <dbReference type="NCBI Taxonomy" id="2772063"/>
    <lineage>
        <taxon>Viruses</taxon>
        <taxon>Duplodnaviria</taxon>
        <taxon>Heunggongvirae</taxon>
        <taxon>Uroviricota</taxon>
        <taxon>Caudoviricetes</taxon>
        <taxon>Crassvirales</taxon>
        <taxon>Suoliviridae</taxon>
        <taxon>Uncouvirinae</taxon>
        <taxon>Besingivirus</taxon>
        <taxon>Besingivirus coli</taxon>
    </lineage>
</organism>
<name>A0A7M1RWX5_9CAUD</name>
<feature type="coiled-coil region" evidence="1">
    <location>
        <begin position="328"/>
        <end position="374"/>
    </location>
</feature>
<reference evidence="2 3" key="1">
    <citation type="submission" date="2020-07" db="EMBL/GenBank/DDBJ databases">
        <title>Taxonomic proposal: Crassvirales, a new order of highly abundant and diverse bacterial viruses.</title>
        <authorList>
            <person name="Shkoporov A.N."/>
            <person name="Stockdale S.R."/>
            <person name="Guerin E."/>
            <person name="Ross R.P."/>
            <person name="Hill C."/>
        </authorList>
    </citation>
    <scope>NUCLEOTIDE SEQUENCE [LARGE SCALE GENOMIC DNA]</scope>
</reference>
<protein>
    <submittedName>
        <fullName evidence="2">Uncharacterized protein</fullName>
    </submittedName>
</protein>
<evidence type="ECO:0000313" key="3">
    <source>
        <dbReference type="Proteomes" id="UP000594051"/>
    </source>
</evidence>
<evidence type="ECO:0000256" key="1">
    <source>
        <dbReference type="SAM" id="Coils"/>
    </source>
</evidence>
<keyword evidence="1" id="KW-0175">Coiled coil</keyword>
<dbReference type="RefSeq" id="YP_010110530.1">
    <property type="nucleotide sequence ID" value="NC_055872.1"/>
</dbReference>
<proteinExistence type="predicted"/>
<dbReference type="EMBL" id="MT774379">
    <property type="protein sequence ID" value="QOR58372.1"/>
    <property type="molecule type" value="Genomic_DNA"/>
</dbReference>
<sequence length="628" mass="72000">MSTNPFSQPAQARFINTYVPIPFEQLYNVANQFNQELRRQEAILQADREKYGTFLSRSEKDMQTYNDLVYEPAKALGKKIADNPDYLKTPEGRSEIQSMINSRDYGLLSQLKQNAVMLDEAWKNYDPRWQDGTYEDITNWDTSTKGLWDRQMLPYQTVKQLTDVYFNDLKPVVDRSTLNKPWLRYSISPQDLSETADRAINEIYQLPEIQKHIQNARNNGLIPNGMSDLEYAKNMVIQSQRERLFEDVKPNTVLQHQEDMMLRQRIAAMRGGNGNTDINYPPVTTSDAIKADLNARTVNQLQNPNLFRLYNSTYERIAPAMAANTRHLNDTALKLQQARNNNDKAAVKRYTEHMNIYTNRLNKAARLLHDAQKKDLKNIYIDENKVNPDNFTSKTADIYVKGANNFIDRISIPVQDQQFLNDMREQTSQGKVSISVNASAPTEGFVYTNMKNLTPVVSFVSEAIDSPNMRLKTDSNIDFDKAFKKINNSVSIPTGNTITKIDNNGESRSYEKMLTYVRVSDLKEYGIDKDFLEDNGFKIYNNISARYINKKSAKNIEGVDTSWGSYTDDSKRATLTGEWVEIQTLSEIPFSGTVVTRSNSLDWRSKAGTTYSADNQIYADDRGYSNIK</sequence>
<evidence type="ECO:0000313" key="2">
    <source>
        <dbReference type="EMBL" id="QOR58372.1"/>
    </source>
</evidence>
<keyword evidence="3" id="KW-1185">Reference proteome</keyword>
<dbReference type="GeneID" id="65128843"/>
<dbReference type="Proteomes" id="UP000594051">
    <property type="component" value="Segment"/>
</dbReference>
<accession>A0A7M1RWX5</accession>